<evidence type="ECO:0000313" key="2">
    <source>
        <dbReference type="Proteomes" id="UP000323321"/>
    </source>
</evidence>
<proteinExistence type="predicted"/>
<reference evidence="1 2" key="1">
    <citation type="submission" date="2018-08" db="EMBL/GenBank/DDBJ databases">
        <title>Bacillus phenotypic plasticity.</title>
        <authorList>
            <person name="Hurtado E."/>
        </authorList>
    </citation>
    <scope>NUCLEOTIDE SEQUENCE [LARGE SCALE GENOMIC DNA]</scope>
    <source>
        <strain evidence="1 2">111b</strain>
    </source>
</reference>
<evidence type="ECO:0000313" key="1">
    <source>
        <dbReference type="EMBL" id="KAA6459002.1"/>
    </source>
</evidence>
<dbReference type="AlphaFoldDB" id="A0A9W7Q2N1"/>
<comment type="caution">
    <text evidence="1">The sequence shown here is derived from an EMBL/GenBank/DDBJ whole genome shotgun (WGS) entry which is preliminary data.</text>
</comment>
<dbReference type="Proteomes" id="UP000323321">
    <property type="component" value="Unassembled WGS sequence"/>
</dbReference>
<organism evidence="1 2">
    <name type="scientific">Bacillus cereus</name>
    <dbReference type="NCBI Taxonomy" id="1396"/>
    <lineage>
        <taxon>Bacteria</taxon>
        <taxon>Bacillati</taxon>
        <taxon>Bacillota</taxon>
        <taxon>Bacilli</taxon>
        <taxon>Bacillales</taxon>
        <taxon>Bacillaceae</taxon>
        <taxon>Bacillus</taxon>
        <taxon>Bacillus cereus group</taxon>
    </lineage>
</organism>
<dbReference type="EMBL" id="QSMZ01000021">
    <property type="protein sequence ID" value="KAA6459002.1"/>
    <property type="molecule type" value="Genomic_DNA"/>
</dbReference>
<gene>
    <name evidence="1" type="ORF">DX932_21460</name>
</gene>
<name>A0A9W7Q2N1_BACCE</name>
<sequence length="125" mass="15006">MTSTIFTIKRAPIAILYLFQCSLKNHFSFSNTDNNVTSPFSFSFHSHFFIHYPDPSHLHFVTHTISSHFSTFQNFHRNHTRKNKQKKAYRRLTICTKMHKKRTLRYTQRTLLIRQRMPYISARVA</sequence>
<accession>A0A9W7Q2N1</accession>
<protein>
    <submittedName>
        <fullName evidence="1">Uncharacterized protein</fullName>
    </submittedName>
</protein>